<dbReference type="AlphaFoldDB" id="A0ABD1P1V0"/>
<name>A0ABD1P1V0_9LAMI</name>
<dbReference type="EMBL" id="JBFOLK010000051">
    <property type="protein sequence ID" value="KAL2457672.1"/>
    <property type="molecule type" value="Genomic_DNA"/>
</dbReference>
<dbReference type="Proteomes" id="UP001604336">
    <property type="component" value="Unassembled WGS sequence"/>
</dbReference>
<evidence type="ECO:0000313" key="3">
    <source>
        <dbReference type="Proteomes" id="UP001604336"/>
    </source>
</evidence>
<evidence type="ECO:0000313" key="2">
    <source>
        <dbReference type="EMBL" id="KAL2457672.1"/>
    </source>
</evidence>
<evidence type="ECO:0000259" key="1">
    <source>
        <dbReference type="Pfam" id="PF20167"/>
    </source>
</evidence>
<sequence>MEVVWEFMVNFNLQITNEEEEHAYEMYVRGVWISFSLDVIGHFYSVIESSEAPTVINWNDVAHVIYPIDNPKPWPQSNVVSHGDISDKLRFLHSFMASNITLTTHLTEIYLARMTMLYRLATGHDLNFGEHIFNTITDLASNPKDRSKLIFLGLIPILCK</sequence>
<keyword evidence="3" id="KW-1185">Reference proteome</keyword>
<proteinExistence type="predicted"/>
<comment type="caution">
    <text evidence="2">The sequence shown here is derived from an EMBL/GenBank/DDBJ whole genome shotgun (WGS) entry which is preliminary data.</text>
</comment>
<dbReference type="InterPro" id="IPR046796">
    <property type="entry name" value="Transposase_32_dom"/>
</dbReference>
<reference evidence="3" key="1">
    <citation type="submission" date="2024-07" db="EMBL/GenBank/DDBJ databases">
        <title>Two chromosome-level genome assemblies of Korean endemic species Abeliophyllum distichum and Forsythia ovata (Oleaceae).</title>
        <authorList>
            <person name="Jang H."/>
        </authorList>
    </citation>
    <scope>NUCLEOTIDE SEQUENCE [LARGE SCALE GENOMIC DNA]</scope>
</reference>
<accession>A0ABD1P1V0</accession>
<protein>
    <recommendedName>
        <fullName evidence="1">Putative plant transposon protein domain-containing protein</fullName>
    </recommendedName>
</protein>
<gene>
    <name evidence="2" type="ORF">Adt_46289</name>
</gene>
<organism evidence="2 3">
    <name type="scientific">Abeliophyllum distichum</name>
    <dbReference type="NCBI Taxonomy" id="126358"/>
    <lineage>
        <taxon>Eukaryota</taxon>
        <taxon>Viridiplantae</taxon>
        <taxon>Streptophyta</taxon>
        <taxon>Embryophyta</taxon>
        <taxon>Tracheophyta</taxon>
        <taxon>Spermatophyta</taxon>
        <taxon>Magnoliopsida</taxon>
        <taxon>eudicotyledons</taxon>
        <taxon>Gunneridae</taxon>
        <taxon>Pentapetalae</taxon>
        <taxon>asterids</taxon>
        <taxon>lamiids</taxon>
        <taxon>Lamiales</taxon>
        <taxon>Oleaceae</taxon>
        <taxon>Forsythieae</taxon>
        <taxon>Abeliophyllum</taxon>
    </lineage>
</organism>
<dbReference type="Pfam" id="PF20167">
    <property type="entry name" value="Transposase_32"/>
    <property type="match status" value="1"/>
</dbReference>
<feature type="domain" description="Putative plant transposon protein" evidence="1">
    <location>
        <begin position="2"/>
        <end position="160"/>
    </location>
</feature>